<organism evidence="2 3">
    <name type="scientific">Lithospermum erythrorhizon</name>
    <name type="common">Purple gromwell</name>
    <name type="synonym">Lithospermum officinale var. erythrorhizon</name>
    <dbReference type="NCBI Taxonomy" id="34254"/>
    <lineage>
        <taxon>Eukaryota</taxon>
        <taxon>Viridiplantae</taxon>
        <taxon>Streptophyta</taxon>
        <taxon>Embryophyta</taxon>
        <taxon>Tracheophyta</taxon>
        <taxon>Spermatophyta</taxon>
        <taxon>Magnoliopsida</taxon>
        <taxon>eudicotyledons</taxon>
        <taxon>Gunneridae</taxon>
        <taxon>Pentapetalae</taxon>
        <taxon>asterids</taxon>
        <taxon>lamiids</taxon>
        <taxon>Boraginales</taxon>
        <taxon>Boraginaceae</taxon>
        <taxon>Boraginoideae</taxon>
        <taxon>Lithospermeae</taxon>
        <taxon>Lithospermum</taxon>
    </lineage>
</organism>
<gene>
    <name evidence="2" type="ORF">LIER_39040</name>
</gene>
<dbReference type="AlphaFoldDB" id="A0AAV3QAC6"/>
<evidence type="ECO:0000313" key="2">
    <source>
        <dbReference type="EMBL" id="GAA0160425.1"/>
    </source>
</evidence>
<comment type="caution">
    <text evidence="2">The sequence shown here is derived from an EMBL/GenBank/DDBJ whole genome shotgun (WGS) entry which is preliminary data.</text>
</comment>
<feature type="region of interest" description="Disordered" evidence="1">
    <location>
        <begin position="41"/>
        <end position="65"/>
    </location>
</feature>
<name>A0AAV3QAC6_LITER</name>
<dbReference type="EMBL" id="BAABME010020443">
    <property type="protein sequence ID" value="GAA0160425.1"/>
    <property type="molecule type" value="Genomic_DNA"/>
</dbReference>
<sequence length="94" mass="10259">MLLEIVRDNHIGACTSVNDAAKHLCKDKFSCSLVEMSQQEQTQAASRTGLGEGTSHDDVSHQTQDADQLLGTSGKAFNICFALFQPNKDHDHSK</sequence>
<reference evidence="2 3" key="1">
    <citation type="submission" date="2024-01" db="EMBL/GenBank/DDBJ databases">
        <title>The complete chloroplast genome sequence of Lithospermum erythrorhizon: insights into the phylogenetic relationship among Boraginaceae species and the maternal lineages of purple gromwells.</title>
        <authorList>
            <person name="Okada T."/>
            <person name="Watanabe K."/>
        </authorList>
    </citation>
    <scope>NUCLEOTIDE SEQUENCE [LARGE SCALE GENOMIC DNA]</scope>
</reference>
<protein>
    <submittedName>
        <fullName evidence="2">Uncharacterized protein</fullName>
    </submittedName>
</protein>
<evidence type="ECO:0000313" key="3">
    <source>
        <dbReference type="Proteomes" id="UP001454036"/>
    </source>
</evidence>
<proteinExistence type="predicted"/>
<evidence type="ECO:0000256" key="1">
    <source>
        <dbReference type="SAM" id="MobiDB-lite"/>
    </source>
</evidence>
<accession>A0AAV3QAC6</accession>
<keyword evidence="3" id="KW-1185">Reference proteome</keyword>
<dbReference type="Proteomes" id="UP001454036">
    <property type="component" value="Unassembled WGS sequence"/>
</dbReference>